<name>A0A238KBU4_9RHOB</name>
<dbReference type="EMBL" id="FXYD01000003">
    <property type="protein sequence ID" value="SMX40309.1"/>
    <property type="molecule type" value="Genomic_DNA"/>
</dbReference>
<protein>
    <submittedName>
        <fullName evidence="1">Flagellar biosynthesis regulatory protein FlaF</fullName>
    </submittedName>
</protein>
<dbReference type="AlphaFoldDB" id="A0A238KBU4"/>
<evidence type="ECO:0000313" key="1">
    <source>
        <dbReference type="EMBL" id="SMX40309.1"/>
    </source>
</evidence>
<sequence length="124" mass="13631">MNIAEQAQHAYAPKTSVLRTGRSAEHHLFSEITSRLRNTAKHQTSNFPAFAEAVHANRAVWTHLASQVADDDNALSEDLRARIFYLAEFTSFHSRKVLKGDADAGPLVEINTAMMRGLAAKGGQ</sequence>
<dbReference type="NCBIfam" id="NF009435">
    <property type="entry name" value="PRK12794.1"/>
    <property type="match status" value="1"/>
</dbReference>
<dbReference type="InterPro" id="IPR010845">
    <property type="entry name" value="FlaF"/>
</dbReference>
<keyword evidence="1" id="KW-0966">Cell projection</keyword>
<proteinExistence type="predicted"/>
<keyword evidence="1" id="KW-0282">Flagellum</keyword>
<accession>A0A238KBU4</accession>
<organism evidence="1 2">
    <name type="scientific">Octadecabacter ascidiaceicola</name>
    <dbReference type="NCBI Taxonomy" id="1655543"/>
    <lineage>
        <taxon>Bacteria</taxon>
        <taxon>Pseudomonadati</taxon>
        <taxon>Pseudomonadota</taxon>
        <taxon>Alphaproteobacteria</taxon>
        <taxon>Rhodobacterales</taxon>
        <taxon>Roseobacteraceae</taxon>
        <taxon>Octadecabacter</taxon>
    </lineage>
</organism>
<evidence type="ECO:0000313" key="2">
    <source>
        <dbReference type="Proteomes" id="UP000203464"/>
    </source>
</evidence>
<dbReference type="RefSeq" id="WP_093996798.1">
    <property type="nucleotide sequence ID" value="NZ_FXYD01000003.1"/>
</dbReference>
<dbReference type="Pfam" id="PF07309">
    <property type="entry name" value="FlaF"/>
    <property type="match status" value="1"/>
</dbReference>
<dbReference type="OrthoDB" id="9808944at2"/>
<keyword evidence="2" id="KW-1185">Reference proteome</keyword>
<dbReference type="GO" id="GO:0044781">
    <property type="term" value="P:bacterial-type flagellum organization"/>
    <property type="evidence" value="ECO:0007669"/>
    <property type="project" value="InterPro"/>
</dbReference>
<gene>
    <name evidence="1" type="ORF">OCA8868_02347</name>
</gene>
<keyword evidence="1" id="KW-0969">Cilium</keyword>
<dbReference type="Proteomes" id="UP000203464">
    <property type="component" value="Unassembled WGS sequence"/>
</dbReference>
<reference evidence="2" key="1">
    <citation type="submission" date="2017-05" db="EMBL/GenBank/DDBJ databases">
        <authorList>
            <person name="Rodrigo-Torres L."/>
            <person name="Arahal R. D."/>
            <person name="Lucena T."/>
        </authorList>
    </citation>
    <scope>NUCLEOTIDE SEQUENCE [LARGE SCALE GENOMIC DNA]</scope>
    <source>
        <strain evidence="2">CECT 8868</strain>
    </source>
</reference>